<evidence type="ECO:0000256" key="5">
    <source>
        <dbReference type="SAM" id="SignalP"/>
    </source>
</evidence>
<dbReference type="EMBL" id="BGPR01042284">
    <property type="protein sequence ID" value="GBO18689.1"/>
    <property type="molecule type" value="Genomic_DNA"/>
</dbReference>
<comment type="subcellular location">
    <subcellularLocation>
        <location evidence="1">Secreted</location>
    </subcellularLocation>
</comment>
<keyword evidence="3" id="KW-1015">Disulfide bond</keyword>
<proteinExistence type="predicted"/>
<evidence type="ECO:0008006" key="8">
    <source>
        <dbReference type="Google" id="ProtNLM"/>
    </source>
</evidence>
<dbReference type="AlphaFoldDB" id="A0A4Y2V0D6"/>
<dbReference type="SUPFAM" id="SSF82895">
    <property type="entry name" value="TSP-1 type 1 repeat"/>
    <property type="match status" value="1"/>
</dbReference>
<dbReference type="InterPro" id="IPR000884">
    <property type="entry name" value="TSP1_rpt"/>
</dbReference>
<reference evidence="6 7" key="1">
    <citation type="journal article" date="2019" name="Sci. Rep.">
        <title>Orb-weaving spider Araneus ventricosus genome elucidates the spidroin gene catalogue.</title>
        <authorList>
            <person name="Kono N."/>
            <person name="Nakamura H."/>
            <person name="Ohtoshi R."/>
            <person name="Moran D.A.P."/>
            <person name="Shinohara A."/>
            <person name="Yoshida Y."/>
            <person name="Fujiwara M."/>
            <person name="Mori M."/>
            <person name="Tomita M."/>
            <person name="Arakawa K."/>
        </authorList>
    </citation>
    <scope>NUCLEOTIDE SEQUENCE [LARGE SCALE GENOMIC DNA]</scope>
</reference>
<dbReference type="OrthoDB" id="5973910at2759"/>
<feature type="chain" id="PRO_5021494935" description="Papilin" evidence="5">
    <location>
        <begin position="27"/>
        <end position="97"/>
    </location>
</feature>
<keyword evidence="2" id="KW-0964">Secreted</keyword>
<protein>
    <recommendedName>
        <fullName evidence="8">Papilin</fullName>
    </recommendedName>
</protein>
<evidence type="ECO:0000256" key="2">
    <source>
        <dbReference type="ARBA" id="ARBA00022525"/>
    </source>
</evidence>
<evidence type="ECO:0000256" key="1">
    <source>
        <dbReference type="ARBA" id="ARBA00004613"/>
    </source>
</evidence>
<accession>A0A4Y2V0D6</accession>
<evidence type="ECO:0000256" key="4">
    <source>
        <dbReference type="SAM" id="MobiDB-lite"/>
    </source>
</evidence>
<keyword evidence="5" id="KW-0732">Signal</keyword>
<keyword evidence="7" id="KW-1185">Reference proteome</keyword>
<feature type="region of interest" description="Disordered" evidence="4">
    <location>
        <begin position="48"/>
        <end position="76"/>
    </location>
</feature>
<dbReference type="SMART" id="SM00209">
    <property type="entry name" value="TSP1"/>
    <property type="match status" value="1"/>
</dbReference>
<sequence>MAVIYIQKALITKVCVMMLLIPHAKSEGDKVDGGWTEWSLLSDSDCSEPCGGGEQTQVRTCTNPKPQNGGKDCEGDDHRTVRCNEESCEGKVLLKVR</sequence>
<feature type="compositionally biased region" description="Polar residues" evidence="4">
    <location>
        <begin position="55"/>
        <end position="66"/>
    </location>
</feature>
<evidence type="ECO:0000256" key="3">
    <source>
        <dbReference type="ARBA" id="ARBA00023157"/>
    </source>
</evidence>
<dbReference type="GO" id="GO:0031012">
    <property type="term" value="C:extracellular matrix"/>
    <property type="evidence" value="ECO:0007669"/>
    <property type="project" value="TreeGrafter"/>
</dbReference>
<dbReference type="PANTHER" id="PTHR13723">
    <property type="entry name" value="ADAMTS A DISINTEGRIN AND METALLOPROTEASE WITH THROMBOSPONDIN MOTIFS PROTEASE"/>
    <property type="match status" value="1"/>
</dbReference>
<feature type="signal peptide" evidence="5">
    <location>
        <begin position="1"/>
        <end position="26"/>
    </location>
</feature>
<dbReference type="PANTHER" id="PTHR13723:SF281">
    <property type="entry name" value="PAPILIN"/>
    <property type="match status" value="1"/>
</dbReference>
<dbReference type="Gene3D" id="2.20.100.10">
    <property type="entry name" value="Thrombospondin type-1 (TSP1) repeat"/>
    <property type="match status" value="1"/>
</dbReference>
<gene>
    <name evidence="6" type="ORF">AVEN_164636_1</name>
</gene>
<comment type="caution">
    <text evidence="6">The sequence shown here is derived from an EMBL/GenBank/DDBJ whole genome shotgun (WGS) entry which is preliminary data.</text>
</comment>
<dbReference type="GO" id="GO:0006508">
    <property type="term" value="P:proteolysis"/>
    <property type="evidence" value="ECO:0007669"/>
    <property type="project" value="TreeGrafter"/>
</dbReference>
<dbReference type="GO" id="GO:0005576">
    <property type="term" value="C:extracellular region"/>
    <property type="evidence" value="ECO:0007669"/>
    <property type="project" value="UniProtKB-SubCell"/>
</dbReference>
<name>A0A4Y2V0D6_ARAVE</name>
<organism evidence="6 7">
    <name type="scientific">Araneus ventricosus</name>
    <name type="common">Orbweaver spider</name>
    <name type="synonym">Epeira ventricosa</name>
    <dbReference type="NCBI Taxonomy" id="182803"/>
    <lineage>
        <taxon>Eukaryota</taxon>
        <taxon>Metazoa</taxon>
        <taxon>Ecdysozoa</taxon>
        <taxon>Arthropoda</taxon>
        <taxon>Chelicerata</taxon>
        <taxon>Arachnida</taxon>
        <taxon>Araneae</taxon>
        <taxon>Araneomorphae</taxon>
        <taxon>Entelegynae</taxon>
        <taxon>Araneoidea</taxon>
        <taxon>Araneidae</taxon>
        <taxon>Araneus</taxon>
    </lineage>
</organism>
<evidence type="ECO:0000313" key="7">
    <source>
        <dbReference type="Proteomes" id="UP000499080"/>
    </source>
</evidence>
<dbReference type="GO" id="GO:0030198">
    <property type="term" value="P:extracellular matrix organization"/>
    <property type="evidence" value="ECO:0007669"/>
    <property type="project" value="TreeGrafter"/>
</dbReference>
<dbReference type="InterPro" id="IPR036383">
    <property type="entry name" value="TSP1_rpt_sf"/>
</dbReference>
<dbReference type="GO" id="GO:0004222">
    <property type="term" value="F:metalloendopeptidase activity"/>
    <property type="evidence" value="ECO:0007669"/>
    <property type="project" value="TreeGrafter"/>
</dbReference>
<dbReference type="InterPro" id="IPR050439">
    <property type="entry name" value="ADAMTS_ADAMTS-like"/>
</dbReference>
<dbReference type="PROSITE" id="PS50092">
    <property type="entry name" value="TSP1"/>
    <property type="match status" value="1"/>
</dbReference>
<evidence type="ECO:0000313" key="6">
    <source>
        <dbReference type="EMBL" id="GBO18689.1"/>
    </source>
</evidence>
<dbReference type="Proteomes" id="UP000499080">
    <property type="component" value="Unassembled WGS sequence"/>
</dbReference>
<dbReference type="FunFam" id="2.20.100.10:FF:000002">
    <property type="entry name" value="Unc-5 netrin receptor C"/>
    <property type="match status" value="1"/>
</dbReference>
<dbReference type="Pfam" id="PF00090">
    <property type="entry name" value="TSP_1"/>
    <property type="match status" value="1"/>
</dbReference>